<protein>
    <submittedName>
        <fullName evidence="2">Uncharacterized protein</fullName>
    </submittedName>
</protein>
<keyword evidence="3" id="KW-1185">Reference proteome</keyword>
<accession>A0A0G4IKE1</accession>
<proteinExistence type="predicted"/>
<keyword evidence="1" id="KW-0472">Membrane</keyword>
<feature type="transmembrane region" description="Helical" evidence="1">
    <location>
        <begin position="27"/>
        <end position="52"/>
    </location>
</feature>
<name>A0A0G4IKE1_PLABS</name>
<evidence type="ECO:0000313" key="3">
    <source>
        <dbReference type="Proteomes" id="UP000039324"/>
    </source>
</evidence>
<dbReference type="Proteomes" id="UP000039324">
    <property type="component" value="Unassembled WGS sequence"/>
</dbReference>
<organism evidence="2 3">
    <name type="scientific">Plasmodiophora brassicae</name>
    <name type="common">Clubroot disease agent</name>
    <dbReference type="NCBI Taxonomy" id="37360"/>
    <lineage>
        <taxon>Eukaryota</taxon>
        <taxon>Sar</taxon>
        <taxon>Rhizaria</taxon>
        <taxon>Endomyxa</taxon>
        <taxon>Phytomyxea</taxon>
        <taxon>Plasmodiophorida</taxon>
        <taxon>Plasmodiophoridae</taxon>
        <taxon>Plasmodiophora</taxon>
    </lineage>
</organism>
<evidence type="ECO:0000256" key="1">
    <source>
        <dbReference type="SAM" id="Phobius"/>
    </source>
</evidence>
<sequence>MLTLRPYRPMSLYDFPDDPRTKALHRVAVLLAAGAVVVVVVVAAAVAVVALLERAAAPSGAISDAALVEMLRDGLQLAPDDSVVLSAKTKSALIRSDTNRDETGWHAEIADVAKRIPPGRLQEIEIVTGVSRYYFCLDSSGGVTERACSCSSSAEQCIGTSVAATGSLGPTTSEATSASSSLTRSTQASITTIRIVVCGPATLEQLTTLVDDLRTMAGSSRVVFYVCPARGSGTCDQSLVPAVVRAGYDVQAALWKRPDDLTYWPRPILYDAVIRAVNFIEPCGPSPTECLLPPREFPPSGQSSLVGIGLKRWNGTGTCLRDDDGLSAFIALDVYARRDISRIDCR</sequence>
<keyword evidence="1" id="KW-1133">Transmembrane helix</keyword>
<evidence type="ECO:0000313" key="2">
    <source>
        <dbReference type="EMBL" id="CEO95550.1"/>
    </source>
</evidence>
<gene>
    <name evidence="2" type="ORF">PBRA_004276</name>
</gene>
<dbReference type="EMBL" id="CDSF01000024">
    <property type="protein sequence ID" value="CEO95550.1"/>
    <property type="molecule type" value="Genomic_DNA"/>
</dbReference>
<dbReference type="AlphaFoldDB" id="A0A0G4IKE1"/>
<keyword evidence="1" id="KW-0812">Transmembrane</keyword>
<reference evidence="2 3" key="1">
    <citation type="submission" date="2015-02" db="EMBL/GenBank/DDBJ databases">
        <authorList>
            <person name="Chooi Y.-H."/>
        </authorList>
    </citation>
    <scope>NUCLEOTIDE SEQUENCE [LARGE SCALE GENOMIC DNA]</scope>
    <source>
        <strain evidence="2">E3</strain>
    </source>
</reference>